<evidence type="ECO:0000256" key="8">
    <source>
        <dbReference type="ARBA" id="ARBA00022967"/>
    </source>
</evidence>
<evidence type="ECO:0000256" key="13">
    <source>
        <dbReference type="SAM" id="Phobius"/>
    </source>
</evidence>
<evidence type="ECO:0000256" key="9">
    <source>
        <dbReference type="ARBA" id="ARBA00022989"/>
    </source>
</evidence>
<keyword evidence="8" id="KW-1278">Translocase</keyword>
<gene>
    <name evidence="15" type="ORF">FC51_GL001430</name>
</gene>
<evidence type="ECO:0000256" key="6">
    <source>
        <dbReference type="ARBA" id="ARBA00022692"/>
    </source>
</evidence>
<dbReference type="EMBL" id="AZGK01000003">
    <property type="protein sequence ID" value="KRM46999.1"/>
    <property type="molecule type" value="Genomic_DNA"/>
</dbReference>
<dbReference type="GO" id="GO:0008750">
    <property type="term" value="F:proton-translocating NAD(P)+ transhydrogenase activity"/>
    <property type="evidence" value="ECO:0007669"/>
    <property type="project" value="UniProtKB-EC"/>
</dbReference>
<evidence type="ECO:0000256" key="5">
    <source>
        <dbReference type="ARBA" id="ARBA00022519"/>
    </source>
</evidence>
<comment type="function">
    <text evidence="1">The transhydrogenation between NADH and NADP is coupled to respiration and ATP hydrolysis and functions as a proton pump across the membrane.</text>
</comment>
<reference evidence="15 16" key="1">
    <citation type="journal article" date="2015" name="Genome Announc.">
        <title>Expanding the biotechnology potential of lactobacilli through comparative genomics of 213 strains and associated genera.</title>
        <authorList>
            <person name="Sun Z."/>
            <person name="Harris H.M."/>
            <person name="McCann A."/>
            <person name="Guo C."/>
            <person name="Argimon S."/>
            <person name="Zhang W."/>
            <person name="Yang X."/>
            <person name="Jeffery I.B."/>
            <person name="Cooney J.C."/>
            <person name="Kagawa T.F."/>
            <person name="Liu W."/>
            <person name="Song Y."/>
            <person name="Salvetti E."/>
            <person name="Wrobel A."/>
            <person name="Rasinkangas P."/>
            <person name="Parkhill J."/>
            <person name="Rea M.C."/>
            <person name="O'Sullivan O."/>
            <person name="Ritari J."/>
            <person name="Douillard F.P."/>
            <person name="Paul Ross R."/>
            <person name="Yang R."/>
            <person name="Briner A.E."/>
            <person name="Felis G.E."/>
            <person name="de Vos W.M."/>
            <person name="Barrangou R."/>
            <person name="Klaenhammer T.R."/>
            <person name="Caufield P.W."/>
            <person name="Cui Y."/>
            <person name="Zhang H."/>
            <person name="O'Toole P.W."/>
        </authorList>
    </citation>
    <scope>NUCLEOTIDE SEQUENCE [LARGE SCALE GENOMIC DNA]</scope>
    <source>
        <strain evidence="15 16">DSM 5707</strain>
    </source>
</reference>
<dbReference type="PANTHER" id="PTHR10160:SF19">
    <property type="entry name" value="PROTON-TRANSLOCATING NAD(P)(+) TRANSHYDROGENASE"/>
    <property type="match status" value="1"/>
</dbReference>
<dbReference type="EC" id="7.1.1.1" evidence="3"/>
<evidence type="ECO:0000259" key="14">
    <source>
        <dbReference type="Pfam" id="PF12769"/>
    </source>
</evidence>
<evidence type="ECO:0000256" key="3">
    <source>
        <dbReference type="ARBA" id="ARBA00012943"/>
    </source>
</evidence>
<feature type="domain" description="NAD(P) transhydrogenase alpha subunit C-terminal" evidence="14">
    <location>
        <begin position="11"/>
        <end position="94"/>
    </location>
</feature>
<feature type="transmembrane region" description="Helical" evidence="13">
    <location>
        <begin position="6"/>
        <end position="25"/>
    </location>
</feature>
<dbReference type="Pfam" id="PF12769">
    <property type="entry name" value="PNTB_4TM"/>
    <property type="match status" value="1"/>
</dbReference>
<dbReference type="Proteomes" id="UP000051957">
    <property type="component" value="Unassembled WGS sequence"/>
</dbReference>
<feature type="transmembrane region" description="Helical" evidence="13">
    <location>
        <begin position="61"/>
        <end position="84"/>
    </location>
</feature>
<evidence type="ECO:0000256" key="7">
    <source>
        <dbReference type="ARBA" id="ARBA00022857"/>
    </source>
</evidence>
<feature type="transmembrane region" description="Helical" evidence="13">
    <location>
        <begin position="37"/>
        <end position="55"/>
    </location>
</feature>
<evidence type="ECO:0000256" key="4">
    <source>
        <dbReference type="ARBA" id="ARBA00022475"/>
    </source>
</evidence>
<dbReference type="PATRIC" id="fig|1423784.4.peg.1462"/>
<sequence length="107" mass="11616">MIMSQELYTNLAIFVLSLLVGFEVMSKIPSTLQTPMMSGANAIHGVVVVGAFVIAAEANNWYFYILAFLAAFFAAVNVAGGYTVTDRMLGMFNRPKKPADSNKEGDK</sequence>
<evidence type="ECO:0000256" key="2">
    <source>
        <dbReference type="ARBA" id="ARBA00004429"/>
    </source>
</evidence>
<comment type="caution">
    <text evidence="15">The sequence shown here is derived from an EMBL/GenBank/DDBJ whole genome shotgun (WGS) entry which is preliminary data.</text>
</comment>
<dbReference type="GO" id="GO:0005886">
    <property type="term" value="C:plasma membrane"/>
    <property type="evidence" value="ECO:0007669"/>
    <property type="project" value="UniProtKB-SubCell"/>
</dbReference>
<evidence type="ECO:0000256" key="10">
    <source>
        <dbReference type="ARBA" id="ARBA00023027"/>
    </source>
</evidence>
<comment type="subcellular location">
    <subcellularLocation>
        <location evidence="2">Cell inner membrane</location>
        <topology evidence="2">Multi-pass membrane protein</topology>
    </subcellularLocation>
</comment>
<keyword evidence="10" id="KW-0520">NAD</keyword>
<dbReference type="InterPro" id="IPR024605">
    <property type="entry name" value="NADP_transhyd_a_C"/>
</dbReference>
<dbReference type="PANTHER" id="PTHR10160">
    <property type="entry name" value="NAD(P) TRANSHYDROGENASE"/>
    <property type="match status" value="1"/>
</dbReference>
<protein>
    <recommendedName>
        <fullName evidence="3">proton-translocating NAD(P)(+) transhydrogenase</fullName>
        <ecNumber evidence="3">7.1.1.1</ecNumber>
    </recommendedName>
</protein>
<keyword evidence="9 13" id="KW-1133">Transmembrane helix</keyword>
<keyword evidence="6 13" id="KW-0812">Transmembrane</keyword>
<accession>A0A0R1YWK5</accession>
<dbReference type="GO" id="GO:0006740">
    <property type="term" value="P:NADPH regeneration"/>
    <property type="evidence" value="ECO:0007669"/>
    <property type="project" value="TreeGrafter"/>
</dbReference>
<organism evidence="15 16">
    <name type="scientific">Lentilactobacillus parabuchneri DSM 5707 = NBRC 107865</name>
    <dbReference type="NCBI Taxonomy" id="1423784"/>
    <lineage>
        <taxon>Bacteria</taxon>
        <taxon>Bacillati</taxon>
        <taxon>Bacillota</taxon>
        <taxon>Bacilli</taxon>
        <taxon>Lactobacillales</taxon>
        <taxon>Lactobacillaceae</taxon>
        <taxon>Lentilactobacillus</taxon>
    </lineage>
</organism>
<proteinExistence type="predicted"/>
<evidence type="ECO:0000313" key="15">
    <source>
        <dbReference type="EMBL" id="KRM46999.1"/>
    </source>
</evidence>
<evidence type="ECO:0000256" key="1">
    <source>
        <dbReference type="ARBA" id="ARBA00003943"/>
    </source>
</evidence>
<comment type="catalytic activity">
    <reaction evidence="12">
        <text>NAD(+) + NADPH + H(+)(in) = NADH + NADP(+) + H(+)(out)</text>
        <dbReference type="Rhea" id="RHEA:47992"/>
        <dbReference type="ChEBI" id="CHEBI:15378"/>
        <dbReference type="ChEBI" id="CHEBI:57540"/>
        <dbReference type="ChEBI" id="CHEBI:57783"/>
        <dbReference type="ChEBI" id="CHEBI:57945"/>
        <dbReference type="ChEBI" id="CHEBI:58349"/>
        <dbReference type="EC" id="7.1.1.1"/>
    </reaction>
</comment>
<dbReference type="AlphaFoldDB" id="A0A0R1YWK5"/>
<evidence type="ECO:0000313" key="16">
    <source>
        <dbReference type="Proteomes" id="UP000051957"/>
    </source>
</evidence>
<keyword evidence="5" id="KW-0997">Cell inner membrane</keyword>
<keyword evidence="7" id="KW-0521">NADP</keyword>
<evidence type="ECO:0000256" key="11">
    <source>
        <dbReference type="ARBA" id="ARBA00023136"/>
    </source>
</evidence>
<dbReference type="GO" id="GO:0050661">
    <property type="term" value="F:NADP binding"/>
    <property type="evidence" value="ECO:0007669"/>
    <property type="project" value="TreeGrafter"/>
</dbReference>
<keyword evidence="4" id="KW-1003">Cell membrane</keyword>
<name>A0A0R1YWK5_9LACO</name>
<keyword evidence="11 13" id="KW-0472">Membrane</keyword>
<evidence type="ECO:0000256" key="12">
    <source>
        <dbReference type="ARBA" id="ARBA00048202"/>
    </source>
</evidence>